<dbReference type="PANTHER" id="PTHR48051:SF12">
    <property type="entry name" value="LEUCINE-RICH REPEAT-CONTAINING PROTEIN 28"/>
    <property type="match status" value="1"/>
</dbReference>
<dbReference type="GO" id="GO:0005737">
    <property type="term" value="C:cytoplasm"/>
    <property type="evidence" value="ECO:0007669"/>
    <property type="project" value="TreeGrafter"/>
</dbReference>
<dbReference type="PANTHER" id="PTHR48051">
    <property type="match status" value="1"/>
</dbReference>
<name>A0A3Q1EIJ9_9TELE</name>
<evidence type="ECO:0000256" key="1">
    <source>
        <dbReference type="ARBA" id="ARBA00022614"/>
    </source>
</evidence>
<sequence>MNNIFVKLKNVIYYVSKSLSSTIYKKHFHCFLVYRTVFVCSASCQVVKIQIAPSQQLLLGEILRCFILFFEMADVIWHDFFLFCVCALSPAEIGDLHDLETLDVSMNQLMSLPDRLHRCLSLQNLTVDHNLLNHVPRHLCWLHRLNQLSMAANRLTFLPLDLGRSRELQFVFVDNNVDLKGLPSYLYNKVIGCSGCGVSSHSLEGDLGEALGEALSEALVGLPAEVKVVASGTDNVVPLEELAMRTLHRIYHHRPTDLSLLPPITLPKSLLDLLQFPLGHCHRCSQAMFTTIYPKLFPLRDTALAGVHRRTTVSFVAYCCSSHCLRTFDLQG</sequence>
<keyword evidence="2" id="KW-0677">Repeat</keyword>
<reference evidence="3" key="2">
    <citation type="submission" date="2025-09" db="UniProtKB">
        <authorList>
            <consortium name="Ensembl"/>
        </authorList>
    </citation>
    <scope>IDENTIFICATION</scope>
</reference>
<dbReference type="Ensembl" id="ENSAPOT00000011455.1">
    <property type="protein sequence ID" value="ENSAPOP00000003613.1"/>
    <property type="gene ID" value="ENSAPOG00000005133.1"/>
</dbReference>
<dbReference type="GeneTree" id="ENSGT00940000157771"/>
<keyword evidence="4" id="KW-1185">Reference proteome</keyword>
<evidence type="ECO:0000313" key="3">
    <source>
        <dbReference type="Ensembl" id="ENSAPOP00000003613.1"/>
    </source>
</evidence>
<keyword evidence="1" id="KW-0433">Leucine-rich repeat</keyword>
<dbReference type="STRING" id="80966.ENSAPOP00000003613"/>
<dbReference type="InterPro" id="IPR032675">
    <property type="entry name" value="LRR_dom_sf"/>
</dbReference>
<accession>A0A3Q1EIJ9</accession>
<dbReference type="Proteomes" id="UP000257200">
    <property type="component" value="Unplaced"/>
</dbReference>
<reference evidence="3" key="1">
    <citation type="submission" date="2025-08" db="UniProtKB">
        <authorList>
            <consortium name="Ensembl"/>
        </authorList>
    </citation>
    <scope>IDENTIFICATION</scope>
</reference>
<dbReference type="Gene3D" id="3.80.10.10">
    <property type="entry name" value="Ribonuclease Inhibitor"/>
    <property type="match status" value="1"/>
</dbReference>
<evidence type="ECO:0000256" key="2">
    <source>
        <dbReference type="ARBA" id="ARBA00022737"/>
    </source>
</evidence>
<dbReference type="InterPro" id="IPR050216">
    <property type="entry name" value="LRR_domain-containing"/>
</dbReference>
<dbReference type="SUPFAM" id="SSF52058">
    <property type="entry name" value="L domain-like"/>
    <property type="match status" value="1"/>
</dbReference>
<dbReference type="InParanoid" id="A0A3Q1EIJ9"/>
<organism evidence="3 4">
    <name type="scientific">Acanthochromis polyacanthus</name>
    <name type="common">spiny chromis</name>
    <dbReference type="NCBI Taxonomy" id="80966"/>
    <lineage>
        <taxon>Eukaryota</taxon>
        <taxon>Metazoa</taxon>
        <taxon>Chordata</taxon>
        <taxon>Craniata</taxon>
        <taxon>Vertebrata</taxon>
        <taxon>Euteleostomi</taxon>
        <taxon>Actinopterygii</taxon>
        <taxon>Neopterygii</taxon>
        <taxon>Teleostei</taxon>
        <taxon>Neoteleostei</taxon>
        <taxon>Acanthomorphata</taxon>
        <taxon>Ovalentaria</taxon>
        <taxon>Pomacentridae</taxon>
        <taxon>Acanthochromis</taxon>
    </lineage>
</organism>
<evidence type="ECO:0000313" key="4">
    <source>
        <dbReference type="Proteomes" id="UP000257200"/>
    </source>
</evidence>
<dbReference type="InterPro" id="IPR003591">
    <property type="entry name" value="Leu-rich_rpt_typical-subtyp"/>
</dbReference>
<dbReference type="AlphaFoldDB" id="A0A3Q1EIJ9"/>
<dbReference type="SMART" id="SM00369">
    <property type="entry name" value="LRR_TYP"/>
    <property type="match status" value="2"/>
</dbReference>
<proteinExistence type="predicted"/>
<protein>
    <submittedName>
        <fullName evidence="3">Leucine rich repeat containing 28</fullName>
    </submittedName>
</protein>